<dbReference type="AlphaFoldDB" id="A0A1G9NFJ6"/>
<protein>
    <recommendedName>
        <fullName evidence="3">Outer membrane protein beta-barrel domain-containing protein</fullName>
    </recommendedName>
</protein>
<accession>A0A1G9NFJ6</accession>
<proteinExistence type="predicted"/>
<evidence type="ECO:0000313" key="1">
    <source>
        <dbReference type="EMBL" id="SDL84797.1"/>
    </source>
</evidence>
<dbReference type="STRING" id="192904.SAMN04488514_103143"/>
<sequence length="172" mass="19382">MVVVFTVYFNNAQDGGVLRFSSLSLGVGVYDGFLIHDSYSENELNGSNLIADLIFELDDYFFAIYYGTSLNKLDLEKEVYSEINLTIGLKFLERGRFILEGHAGLGYYTNKYILFDTKVTTSTIGLPVRIKANYFITPNLGIGVNPNITVNGIVPLINVNFTLVYRNKTYDR</sequence>
<reference evidence="1 2" key="1">
    <citation type="submission" date="2016-10" db="EMBL/GenBank/DDBJ databases">
        <authorList>
            <person name="de Groot N.N."/>
        </authorList>
    </citation>
    <scope>NUCLEOTIDE SEQUENCE [LARGE SCALE GENOMIC DNA]</scope>
    <source>
        <strain evidence="1 2">DSM 19886</strain>
    </source>
</reference>
<dbReference type="Proteomes" id="UP000199440">
    <property type="component" value="Unassembled WGS sequence"/>
</dbReference>
<keyword evidence="2" id="KW-1185">Reference proteome</keyword>
<organism evidence="1 2">
    <name type="scientific">Kriegella aquimaris</name>
    <dbReference type="NCBI Taxonomy" id="192904"/>
    <lineage>
        <taxon>Bacteria</taxon>
        <taxon>Pseudomonadati</taxon>
        <taxon>Bacteroidota</taxon>
        <taxon>Flavobacteriia</taxon>
        <taxon>Flavobacteriales</taxon>
        <taxon>Flavobacteriaceae</taxon>
        <taxon>Kriegella</taxon>
    </lineage>
</organism>
<name>A0A1G9NFJ6_9FLAO</name>
<gene>
    <name evidence="1" type="ORF">SAMN04488514_103143</name>
</gene>
<dbReference type="EMBL" id="FNGV01000003">
    <property type="protein sequence ID" value="SDL84797.1"/>
    <property type="molecule type" value="Genomic_DNA"/>
</dbReference>
<evidence type="ECO:0008006" key="3">
    <source>
        <dbReference type="Google" id="ProtNLM"/>
    </source>
</evidence>
<evidence type="ECO:0000313" key="2">
    <source>
        <dbReference type="Proteomes" id="UP000199440"/>
    </source>
</evidence>